<dbReference type="InterPro" id="IPR045337">
    <property type="entry name" value="MmgE_PrpD_C"/>
</dbReference>
<reference evidence="5 6" key="1">
    <citation type="submission" date="2017-10" db="EMBL/GenBank/DDBJ databases">
        <title>The new phylogeny of genus Mycobacterium.</title>
        <authorList>
            <person name="Tortoli E."/>
            <person name="Trovato A."/>
            <person name="Cirillo D.M."/>
        </authorList>
    </citation>
    <scope>NUCLEOTIDE SEQUENCE [LARGE SCALE GENOMIC DNA]</scope>
    <source>
        <strain evidence="5 6">CCUG37673</strain>
    </source>
</reference>
<dbReference type="InterPro" id="IPR042183">
    <property type="entry name" value="MmgE/PrpD_sf_1"/>
</dbReference>
<feature type="domain" description="MmgE/PrpD C-terminal" evidence="3">
    <location>
        <begin position="291"/>
        <end position="462"/>
    </location>
</feature>
<dbReference type="InterPro" id="IPR045336">
    <property type="entry name" value="MmgE_PrpD_N"/>
</dbReference>
<accession>A0A2A7NA22</accession>
<comment type="caution">
    <text evidence="5">The sequence shown here is derived from an EMBL/GenBank/DDBJ whole genome shotgun (WGS) entry which is preliminary data.</text>
</comment>
<comment type="similarity">
    <text evidence="1">Belongs to the PrpD family.</text>
</comment>
<dbReference type="GO" id="GO:0016829">
    <property type="term" value="F:lyase activity"/>
    <property type="evidence" value="ECO:0007669"/>
    <property type="project" value="InterPro"/>
</dbReference>
<sequence length="488" mass="50941">MIRKPASPDAMSVGVTARLAAWTAELQSSAVPDDVYAHTARLVLDGLGVGLFGSTTQWGAVVADLLAEQGGVAEAAIWGTGVQVPATQAPLANGTFMHSFEFDDLHAAAVIHGAAQVVPAALAVAGHCAAASDRAGAGIPTAEEFALACVAGFEVGARVGLVTGSAQLSRGFHPSPNTGLFSAAATAGRLLNLDERQLRDAFGIAASSGGFLMAAQYGAMVKRMHPGRSAQAGVLAAMLAARGFSGIDDVLEQPYGGFASAYAGVSGDALGEIVDDLGERWETLRFSVKAYPCCGSNHTSVDALRKILDYAPNLKPDDIESIHVAASTLTAEHVGWPYVPDSVTSAQMNLAYTLAVLAVDRELFVEQFRADRIDDPRVLDLAARVAVQPDADIDREGREGRHHIRLTVTTRDGERYVEEVRHALGSSHRPLSGDAAADKYRKLAASVLAPNQVADLEAAVLALSAPRAETEPVARLLELVSAAPAATR</sequence>
<evidence type="ECO:0000313" key="6">
    <source>
        <dbReference type="Proteomes" id="UP000220914"/>
    </source>
</evidence>
<dbReference type="InterPro" id="IPR036148">
    <property type="entry name" value="MmgE/PrpD_sf"/>
</dbReference>
<protein>
    <submittedName>
        <fullName evidence="5">2-methylcitrate dehydratase</fullName>
    </submittedName>
    <submittedName>
        <fullName evidence="4">MmgE/PrpD family protein</fullName>
    </submittedName>
</protein>
<organism evidence="5 6">
    <name type="scientific">Mycolicibacterium agri</name>
    <name type="common">Mycobacterium agri</name>
    <dbReference type="NCBI Taxonomy" id="36811"/>
    <lineage>
        <taxon>Bacteria</taxon>
        <taxon>Bacillati</taxon>
        <taxon>Actinomycetota</taxon>
        <taxon>Actinomycetes</taxon>
        <taxon>Mycobacteriales</taxon>
        <taxon>Mycobacteriaceae</taxon>
        <taxon>Mycolicibacterium</taxon>
    </lineage>
</organism>
<gene>
    <name evidence="5" type="ORF">CQY20_06785</name>
    <name evidence="4" type="ORF">MAGR_18160</name>
</gene>
<keyword evidence="6" id="KW-1185">Reference proteome</keyword>
<evidence type="ECO:0000313" key="4">
    <source>
        <dbReference type="EMBL" id="GFG50375.1"/>
    </source>
</evidence>
<reference evidence="4 7" key="2">
    <citation type="journal article" date="2019" name="Emerg. Microbes Infect.">
        <title>Comprehensive subspecies identification of 175 nontuberculous mycobacteria species based on 7547 genomic profiles.</title>
        <authorList>
            <person name="Matsumoto Y."/>
            <person name="Kinjo T."/>
            <person name="Motooka D."/>
            <person name="Nabeya D."/>
            <person name="Jung N."/>
            <person name="Uechi K."/>
            <person name="Horii T."/>
            <person name="Iida T."/>
            <person name="Fujita J."/>
            <person name="Nakamura S."/>
        </authorList>
    </citation>
    <scope>NUCLEOTIDE SEQUENCE [LARGE SCALE GENOMIC DNA]</scope>
    <source>
        <strain evidence="4 7">JCM 6377</strain>
    </source>
</reference>
<evidence type="ECO:0000313" key="7">
    <source>
        <dbReference type="Proteomes" id="UP000465302"/>
    </source>
</evidence>
<dbReference type="Proteomes" id="UP000220914">
    <property type="component" value="Unassembled WGS sequence"/>
</dbReference>
<dbReference type="RefSeq" id="WP_097939290.1">
    <property type="nucleotide sequence ID" value="NZ_BLKS01000001.1"/>
</dbReference>
<dbReference type="SUPFAM" id="SSF103378">
    <property type="entry name" value="2-methylcitrate dehydratase PrpD"/>
    <property type="match status" value="1"/>
</dbReference>
<evidence type="ECO:0000313" key="5">
    <source>
        <dbReference type="EMBL" id="PEG40633.1"/>
    </source>
</evidence>
<dbReference type="AlphaFoldDB" id="A0A2A7NA22"/>
<dbReference type="PANTHER" id="PTHR16943:SF8">
    <property type="entry name" value="2-METHYLCITRATE DEHYDRATASE"/>
    <property type="match status" value="1"/>
</dbReference>
<proteinExistence type="inferred from homology"/>
<name>A0A2A7NA22_MYCAG</name>
<dbReference type="InterPro" id="IPR042188">
    <property type="entry name" value="MmgE/PrpD_sf_2"/>
</dbReference>
<dbReference type="EMBL" id="BLKS01000001">
    <property type="protein sequence ID" value="GFG50375.1"/>
    <property type="molecule type" value="Genomic_DNA"/>
</dbReference>
<evidence type="ECO:0000259" key="3">
    <source>
        <dbReference type="Pfam" id="PF19305"/>
    </source>
</evidence>
<dbReference type="EMBL" id="PDCP01000009">
    <property type="protein sequence ID" value="PEG40633.1"/>
    <property type="molecule type" value="Genomic_DNA"/>
</dbReference>
<dbReference type="Gene3D" id="1.10.4100.10">
    <property type="entry name" value="2-methylcitrate dehydratase PrpD"/>
    <property type="match status" value="1"/>
</dbReference>
<dbReference type="Gene3D" id="3.30.1330.120">
    <property type="entry name" value="2-methylcitrate dehydratase PrpD"/>
    <property type="match status" value="1"/>
</dbReference>
<dbReference type="Pfam" id="PF03972">
    <property type="entry name" value="MmgE_PrpD_N"/>
    <property type="match status" value="1"/>
</dbReference>
<feature type="domain" description="MmgE/PrpD N-terminal" evidence="2">
    <location>
        <begin position="18"/>
        <end position="260"/>
    </location>
</feature>
<dbReference type="OrthoDB" id="9797528at2"/>
<dbReference type="Pfam" id="PF19305">
    <property type="entry name" value="MmgE_PrpD_C"/>
    <property type="match status" value="1"/>
</dbReference>
<evidence type="ECO:0000256" key="1">
    <source>
        <dbReference type="ARBA" id="ARBA00006174"/>
    </source>
</evidence>
<dbReference type="PANTHER" id="PTHR16943">
    <property type="entry name" value="2-METHYLCITRATE DEHYDRATASE-RELATED"/>
    <property type="match status" value="1"/>
</dbReference>
<dbReference type="Proteomes" id="UP000465302">
    <property type="component" value="Unassembled WGS sequence"/>
</dbReference>
<evidence type="ECO:0000259" key="2">
    <source>
        <dbReference type="Pfam" id="PF03972"/>
    </source>
</evidence>
<dbReference type="InterPro" id="IPR005656">
    <property type="entry name" value="MmgE_PrpD"/>
</dbReference>
<reference evidence="4" key="3">
    <citation type="submission" date="2020-02" db="EMBL/GenBank/DDBJ databases">
        <authorList>
            <person name="Matsumoto Y."/>
            <person name="Motooka D."/>
            <person name="Nakamura S."/>
        </authorList>
    </citation>
    <scope>NUCLEOTIDE SEQUENCE</scope>
    <source>
        <strain evidence="4">JCM 6377</strain>
    </source>
</reference>